<dbReference type="InterPro" id="IPR011990">
    <property type="entry name" value="TPR-like_helical_dom_sf"/>
</dbReference>
<dbReference type="EMBL" id="DSRU01000093">
    <property type="protein sequence ID" value="HFM97572.1"/>
    <property type="molecule type" value="Genomic_DNA"/>
</dbReference>
<dbReference type="PANTHER" id="PTHR10098:SF108">
    <property type="entry name" value="TETRATRICOPEPTIDE REPEAT PROTEIN 28"/>
    <property type="match status" value="1"/>
</dbReference>
<evidence type="ECO:0000313" key="3">
    <source>
        <dbReference type="EMBL" id="HFM97572.1"/>
    </source>
</evidence>
<dbReference type="Pfam" id="PF13424">
    <property type="entry name" value="TPR_12"/>
    <property type="match status" value="5"/>
</dbReference>
<dbReference type="InterPro" id="IPR024983">
    <property type="entry name" value="CHAT_dom"/>
</dbReference>
<dbReference type="Gene3D" id="1.25.40.10">
    <property type="entry name" value="Tetratricopeptide repeat domain"/>
    <property type="match status" value="3"/>
</dbReference>
<sequence>MKHFSLKLASLIFLSGLFLGSSIYSVPLFALPAIAQTLQTKELGDRLLQQANQQFRTRQYKDALQSSQQALQVYQAVKDQDGQAQSLASIGRAYRALKDYAKAIKYSEQSLAIARSVNNQKLEAIVLERIGLTYFTLKEFNKAVAAQEQALTVYQAIKDQNGERRVLGNLGTAYLMAGDYATAVTTHERSLALSLELKDQAAIIAAEVDLGGTYTFLNNKAREAAEQGEQQRQTGQYLSALQSKQEALQIYRAAKNPLSWEKDPYLEGETLAGMADIYDILGDFAKAEEYRQQVLIVAREVKNSLQREQLEARAKTGRAYNDVTLSKYAKAIKSWEERLAIARKRVDPTEESEVLIGLGNAYHSVGNYPKAIEYLEQGLAVAKEDDPRYAMNARSFLAGSYARLGNYSKAIAYGEQNLALIRRLREAPKTLEAHFLIELGGFYNAAGNSTKAIAYTQEGLKITQETKDRSTEGDALSALANIFESKGEYTKAINYQEQALANFREVKYPLAEGDALINLGNTYFAMKDYNRAIEYHKQALSIFQQIKHRRREGLALNNLGLALFAAGKPVAAEKVLFESIAIWETIRQEGVGNDDANKVSIFELQASTYRTLQQVLVAQSKFNAALEVAERGRARAFVELLAQRLETSSAVREQTAIEPPTIQQIQQIAKAQNATLVQYSVVHDDSQAQQRSQSSELYIWVISPTGKITFRKVDLKPKLSGVSLAEWVKTTRYEDLNVRGLGLVATSTASPNANLLDKANLKTLHQWLIQPIADLLPKQPDQRVIFIPHDALFLVPFAALQDATGRYLIEQHTIATAPSIQTLALTRQQRKIGSGRPEASSALIVGNPTMPQVTLVAGEAPMQLAALPGAETEALALATLFKTSALIGEDATEAKVKAQMPTASLIHLATHGLFDGDRGLESALVLTPTANEDGFLTASEIFDLSLQANLVVLSACDTGRGRITGDGVIGLSRSLISAGVPSVIVSLWAVPDSPTAFLMTEFYNQLKATGDKAIALRQAMLNTMQRYPKPRDWAAFTLIGES</sequence>
<organism evidence="3">
    <name type="scientific">Oscillatoriales cyanobacterium SpSt-418</name>
    <dbReference type="NCBI Taxonomy" id="2282169"/>
    <lineage>
        <taxon>Bacteria</taxon>
        <taxon>Bacillati</taxon>
        <taxon>Cyanobacteriota</taxon>
        <taxon>Cyanophyceae</taxon>
        <taxon>Oscillatoriophycideae</taxon>
        <taxon>Oscillatoriales</taxon>
    </lineage>
</organism>
<keyword evidence="1" id="KW-0802">TPR repeat</keyword>
<dbReference type="PROSITE" id="PS50293">
    <property type="entry name" value="TPR_REGION"/>
    <property type="match status" value="1"/>
</dbReference>
<reference evidence="3" key="1">
    <citation type="journal article" date="2020" name="mSystems">
        <title>Genome- and Community-Level Interaction Insights into Carbon Utilization and Element Cycling Functions of Hydrothermarchaeota in Hydrothermal Sediment.</title>
        <authorList>
            <person name="Zhou Z."/>
            <person name="Liu Y."/>
            <person name="Xu W."/>
            <person name="Pan J."/>
            <person name="Luo Z.H."/>
            <person name="Li M."/>
        </authorList>
    </citation>
    <scope>NUCLEOTIDE SEQUENCE [LARGE SCALE GENOMIC DNA]</scope>
    <source>
        <strain evidence="3">SpSt-418</strain>
    </source>
</reference>
<dbReference type="PROSITE" id="PS50005">
    <property type="entry name" value="TPR"/>
    <property type="match status" value="3"/>
</dbReference>
<proteinExistence type="predicted"/>
<dbReference type="SMART" id="SM00028">
    <property type="entry name" value="TPR"/>
    <property type="match status" value="12"/>
</dbReference>
<accession>A0A7C3PBZ7</accession>
<dbReference type="InterPro" id="IPR019734">
    <property type="entry name" value="TPR_rpt"/>
</dbReference>
<dbReference type="Pfam" id="PF12770">
    <property type="entry name" value="CHAT"/>
    <property type="match status" value="1"/>
</dbReference>
<feature type="repeat" description="TPR" evidence="1">
    <location>
        <begin position="513"/>
        <end position="546"/>
    </location>
</feature>
<name>A0A7C3PBZ7_9CYAN</name>
<evidence type="ECO:0000259" key="2">
    <source>
        <dbReference type="Pfam" id="PF12770"/>
    </source>
</evidence>
<evidence type="ECO:0000256" key="1">
    <source>
        <dbReference type="PROSITE-ProRule" id="PRU00339"/>
    </source>
</evidence>
<gene>
    <name evidence="3" type="ORF">ENR64_07350</name>
</gene>
<dbReference type="PANTHER" id="PTHR10098">
    <property type="entry name" value="RAPSYN-RELATED"/>
    <property type="match status" value="1"/>
</dbReference>
<comment type="caution">
    <text evidence="3">The sequence shown here is derived from an EMBL/GenBank/DDBJ whole genome shotgun (WGS) entry which is preliminary data.</text>
</comment>
<dbReference type="AlphaFoldDB" id="A0A7C3PBZ7"/>
<feature type="domain" description="CHAT" evidence="2">
    <location>
        <begin position="760"/>
        <end position="1041"/>
    </location>
</feature>
<protein>
    <submittedName>
        <fullName evidence="3">CHAT domain-containing protein</fullName>
    </submittedName>
</protein>
<feature type="repeat" description="TPR" evidence="1">
    <location>
        <begin position="84"/>
        <end position="117"/>
    </location>
</feature>
<dbReference type="SUPFAM" id="SSF48452">
    <property type="entry name" value="TPR-like"/>
    <property type="match status" value="3"/>
</dbReference>
<feature type="repeat" description="TPR" evidence="1">
    <location>
        <begin position="352"/>
        <end position="385"/>
    </location>
</feature>